<name>A0A1D3CTC0_9EIME</name>
<feature type="region of interest" description="Disordered" evidence="1">
    <location>
        <begin position="91"/>
        <end position="177"/>
    </location>
</feature>
<dbReference type="Proteomes" id="UP000095192">
    <property type="component" value="Unassembled WGS sequence"/>
</dbReference>
<reference evidence="2 3" key="1">
    <citation type="journal article" date="2016" name="BMC Genomics">
        <title>Comparative genomics reveals Cyclospora cayetanensis possesses coccidia-like metabolism and invasion components but unique surface antigens.</title>
        <authorList>
            <person name="Liu S."/>
            <person name="Wang L."/>
            <person name="Zheng H."/>
            <person name="Xu Z."/>
            <person name="Roellig D.M."/>
            <person name="Li N."/>
            <person name="Frace M.A."/>
            <person name="Tang K."/>
            <person name="Arrowood M.J."/>
            <person name="Moss D.M."/>
            <person name="Zhang L."/>
            <person name="Feng Y."/>
            <person name="Xiao L."/>
        </authorList>
    </citation>
    <scope>NUCLEOTIDE SEQUENCE [LARGE SCALE GENOMIC DNA]</scope>
    <source>
        <strain evidence="2 3">CHN_HEN01</strain>
    </source>
</reference>
<gene>
    <name evidence="2" type="ORF">cyc_00275</name>
</gene>
<feature type="region of interest" description="Disordered" evidence="1">
    <location>
        <begin position="37"/>
        <end position="61"/>
    </location>
</feature>
<dbReference type="EMBL" id="JROU02002036">
    <property type="protein sequence ID" value="OEH74449.1"/>
    <property type="molecule type" value="Genomic_DNA"/>
</dbReference>
<keyword evidence="3" id="KW-1185">Reference proteome</keyword>
<evidence type="ECO:0000313" key="3">
    <source>
        <dbReference type="Proteomes" id="UP000095192"/>
    </source>
</evidence>
<protein>
    <submittedName>
        <fullName evidence="2">Uncharacterized protein</fullName>
    </submittedName>
</protein>
<feature type="compositionally biased region" description="Basic residues" evidence="1">
    <location>
        <begin position="167"/>
        <end position="177"/>
    </location>
</feature>
<organism evidence="2 3">
    <name type="scientific">Cyclospora cayetanensis</name>
    <dbReference type="NCBI Taxonomy" id="88456"/>
    <lineage>
        <taxon>Eukaryota</taxon>
        <taxon>Sar</taxon>
        <taxon>Alveolata</taxon>
        <taxon>Apicomplexa</taxon>
        <taxon>Conoidasida</taxon>
        <taxon>Coccidia</taxon>
        <taxon>Eucoccidiorida</taxon>
        <taxon>Eimeriorina</taxon>
        <taxon>Eimeriidae</taxon>
        <taxon>Cyclospora</taxon>
    </lineage>
</organism>
<comment type="caution">
    <text evidence="2">The sequence shown here is derived from an EMBL/GenBank/DDBJ whole genome shotgun (WGS) entry which is preliminary data.</text>
</comment>
<dbReference type="VEuPathDB" id="ToxoDB:cyc_00275"/>
<evidence type="ECO:0000313" key="2">
    <source>
        <dbReference type="EMBL" id="OEH74449.1"/>
    </source>
</evidence>
<dbReference type="AlphaFoldDB" id="A0A1D3CTC0"/>
<feature type="compositionally biased region" description="Basic and acidic residues" evidence="1">
    <location>
        <begin position="93"/>
        <end position="103"/>
    </location>
</feature>
<evidence type="ECO:0000256" key="1">
    <source>
        <dbReference type="SAM" id="MobiDB-lite"/>
    </source>
</evidence>
<dbReference type="InParanoid" id="A0A1D3CTC0"/>
<accession>A0A1D3CTC0</accession>
<proteinExistence type="predicted"/>
<sequence>MWRVYMSQGGATAHLQEISGKQPTLPRSTETAKVMEDYRQSSQNQRQERSSDCSSIPNAAPREALQQQLSFAGCLYSPYTRTDTLCCAARAAAGKEEKEKEEYEKEENEKEENEEKKEKNEEKEKKEEEENEEKEKKERKEKEKKEGKEKEKKEKEKKEENEEKGKGGAKARNRRAV</sequence>
<feature type="compositionally biased region" description="Basic and acidic residues" evidence="1">
    <location>
        <begin position="113"/>
        <end position="166"/>
    </location>
</feature>